<protein>
    <submittedName>
        <fullName evidence="1">Uncharacterized protein</fullName>
    </submittedName>
</protein>
<comment type="caution">
    <text evidence="1">The sequence shown here is derived from an EMBL/GenBank/DDBJ whole genome shotgun (WGS) entry which is preliminary data.</text>
</comment>
<gene>
    <name evidence="1" type="ORF">BLNAU_13225</name>
</gene>
<dbReference type="Proteomes" id="UP001281761">
    <property type="component" value="Unassembled WGS sequence"/>
</dbReference>
<proteinExistence type="predicted"/>
<sequence>MTINNDLAKIAIISCGLVNELIAKLNTENFASPDCERVHTSLPSTIPICFDMSQSHILEIDNNIRPNEREEIIKKVENRSDTRRPGL</sequence>
<dbReference type="EMBL" id="JARBJD010000112">
    <property type="protein sequence ID" value="KAK2951855.1"/>
    <property type="molecule type" value="Genomic_DNA"/>
</dbReference>
<name>A0ABQ9XKX5_9EUKA</name>
<evidence type="ECO:0000313" key="2">
    <source>
        <dbReference type="Proteomes" id="UP001281761"/>
    </source>
</evidence>
<keyword evidence="2" id="KW-1185">Reference proteome</keyword>
<accession>A0ABQ9XKX5</accession>
<evidence type="ECO:0000313" key="1">
    <source>
        <dbReference type="EMBL" id="KAK2951855.1"/>
    </source>
</evidence>
<reference evidence="1 2" key="1">
    <citation type="journal article" date="2022" name="bioRxiv">
        <title>Genomics of Preaxostyla Flagellates Illuminates Evolutionary Transitions and the Path Towards Mitochondrial Loss.</title>
        <authorList>
            <person name="Novak L.V.F."/>
            <person name="Treitli S.C."/>
            <person name="Pyrih J."/>
            <person name="Halakuc P."/>
            <person name="Pipaliya S.V."/>
            <person name="Vacek V."/>
            <person name="Brzon O."/>
            <person name="Soukal P."/>
            <person name="Eme L."/>
            <person name="Dacks J.B."/>
            <person name="Karnkowska A."/>
            <person name="Elias M."/>
            <person name="Hampl V."/>
        </authorList>
    </citation>
    <scope>NUCLEOTIDE SEQUENCE [LARGE SCALE GENOMIC DNA]</scope>
    <source>
        <strain evidence="1">NAU3</strain>
        <tissue evidence="1">Gut</tissue>
    </source>
</reference>
<organism evidence="1 2">
    <name type="scientific">Blattamonas nauphoetae</name>
    <dbReference type="NCBI Taxonomy" id="2049346"/>
    <lineage>
        <taxon>Eukaryota</taxon>
        <taxon>Metamonada</taxon>
        <taxon>Preaxostyla</taxon>
        <taxon>Oxymonadida</taxon>
        <taxon>Blattamonas</taxon>
    </lineage>
</organism>